<dbReference type="InterPro" id="IPR006259">
    <property type="entry name" value="Adenyl_kin_sub"/>
</dbReference>
<proteinExistence type="inferred from homology"/>
<dbReference type="GO" id="GO:0005524">
    <property type="term" value="F:ATP binding"/>
    <property type="evidence" value="ECO:0007669"/>
    <property type="project" value="InterPro"/>
</dbReference>
<evidence type="ECO:0000256" key="1">
    <source>
        <dbReference type="ARBA" id="ARBA00022679"/>
    </source>
</evidence>
<dbReference type="InterPro" id="IPR033690">
    <property type="entry name" value="Adenylat_kinase_CS"/>
</dbReference>
<accession>A0A7G2BYQ6</accession>
<dbReference type="Proteomes" id="UP000515908">
    <property type="component" value="Chromosome 01"/>
</dbReference>
<dbReference type="InterPro" id="IPR027417">
    <property type="entry name" value="P-loop_NTPase"/>
</dbReference>
<keyword evidence="2" id="KW-0547">Nucleotide-binding</keyword>
<dbReference type="VEuPathDB" id="TriTrypDB:ADEAN_000006000"/>
<name>A0A7G2BYQ6_9TRYP</name>
<sequence>MSTGNISDASLKYFQDNKIKVLLEEAMHDVIMQKPEDPLSFLLAHFEKRTPLRLIIAGPPGCGKGTQCELLESHYGIKHLSVGDLLRQEVDSGSEVGQKIAPFVKEGKLVPDDLFVDLVIKRIKEIESLHQGWVLDGFPRSRAQSIYLQRAGISPQKFLYIDLPDSVATERALSRVFDPNTRKTYNTASAPPPDGVQTVKKIDDSPEAVGMRLKYFAARKDELIECYSPFYVRIDGTLDTNGVFQEIKEQIDSLEIVKLM</sequence>
<protein>
    <submittedName>
        <fullName evidence="5">Adenylate kinase/AAA domain containing protein, putative</fullName>
    </submittedName>
</protein>
<dbReference type="Gene3D" id="3.40.50.300">
    <property type="entry name" value="P-loop containing nucleotide triphosphate hydrolases"/>
    <property type="match status" value="1"/>
</dbReference>
<dbReference type="PANTHER" id="PTHR23359">
    <property type="entry name" value="NUCLEOTIDE KINASE"/>
    <property type="match status" value="1"/>
</dbReference>
<dbReference type="InterPro" id="IPR000850">
    <property type="entry name" value="Adenylat/UMP-CMP_kin"/>
</dbReference>
<organism evidence="5 6">
    <name type="scientific">Angomonas deanei</name>
    <dbReference type="NCBI Taxonomy" id="59799"/>
    <lineage>
        <taxon>Eukaryota</taxon>
        <taxon>Discoba</taxon>
        <taxon>Euglenozoa</taxon>
        <taxon>Kinetoplastea</taxon>
        <taxon>Metakinetoplastina</taxon>
        <taxon>Trypanosomatida</taxon>
        <taxon>Trypanosomatidae</taxon>
        <taxon>Strigomonadinae</taxon>
        <taxon>Angomonas</taxon>
    </lineage>
</organism>
<dbReference type="CDD" id="cd22981">
    <property type="entry name" value="DD_TbAK-like"/>
    <property type="match status" value="1"/>
</dbReference>
<dbReference type="CDD" id="cd01428">
    <property type="entry name" value="ADK"/>
    <property type="match status" value="1"/>
</dbReference>
<keyword evidence="6" id="KW-1185">Reference proteome</keyword>
<evidence type="ECO:0000313" key="5">
    <source>
        <dbReference type="EMBL" id="CAD2212648.1"/>
    </source>
</evidence>
<keyword evidence="3 4" id="KW-0418">Kinase</keyword>
<dbReference type="NCBIfam" id="TIGR01351">
    <property type="entry name" value="adk"/>
    <property type="match status" value="1"/>
</dbReference>
<dbReference type="SUPFAM" id="SSF47391">
    <property type="entry name" value="Dimerization-anchoring domain of cAMP-dependent PK regulatory subunit"/>
    <property type="match status" value="1"/>
</dbReference>
<dbReference type="PROSITE" id="PS00113">
    <property type="entry name" value="ADENYLATE_KINASE"/>
    <property type="match status" value="1"/>
</dbReference>
<dbReference type="HAMAP" id="MF_00235">
    <property type="entry name" value="Adenylate_kinase_Adk"/>
    <property type="match status" value="1"/>
</dbReference>
<dbReference type="GO" id="GO:0004017">
    <property type="term" value="F:AMP kinase activity"/>
    <property type="evidence" value="ECO:0007669"/>
    <property type="project" value="InterPro"/>
</dbReference>
<evidence type="ECO:0000256" key="3">
    <source>
        <dbReference type="ARBA" id="ARBA00022777"/>
    </source>
</evidence>
<evidence type="ECO:0000313" key="6">
    <source>
        <dbReference type="Proteomes" id="UP000515908"/>
    </source>
</evidence>
<dbReference type="SUPFAM" id="SSF52540">
    <property type="entry name" value="P-loop containing nucleoside triphosphate hydrolases"/>
    <property type="match status" value="1"/>
</dbReference>
<evidence type="ECO:0000256" key="2">
    <source>
        <dbReference type="ARBA" id="ARBA00022741"/>
    </source>
</evidence>
<dbReference type="PRINTS" id="PR00094">
    <property type="entry name" value="ADENYLTKNASE"/>
</dbReference>
<evidence type="ECO:0000256" key="4">
    <source>
        <dbReference type="RuleBase" id="RU003330"/>
    </source>
</evidence>
<dbReference type="Gene3D" id="1.20.890.10">
    <property type="entry name" value="cAMP-dependent protein kinase regulatory subunit, dimerization-anchoring domain"/>
    <property type="match status" value="1"/>
</dbReference>
<keyword evidence="1 4" id="KW-0808">Transferase</keyword>
<reference evidence="5 6" key="1">
    <citation type="submission" date="2020-08" db="EMBL/GenBank/DDBJ databases">
        <authorList>
            <person name="Newling K."/>
            <person name="Davey J."/>
            <person name="Forrester S."/>
        </authorList>
    </citation>
    <scope>NUCLEOTIDE SEQUENCE [LARGE SCALE GENOMIC DNA]</scope>
    <source>
        <strain evidence="6">Crithidia deanei Carvalho (ATCC PRA-265)</strain>
    </source>
</reference>
<dbReference type="AlphaFoldDB" id="A0A7G2BYQ6"/>
<gene>
    <name evidence="5" type="ORF">ADEAN_000006000</name>
</gene>
<dbReference type="Pfam" id="PF00406">
    <property type="entry name" value="ADK"/>
    <property type="match status" value="1"/>
</dbReference>
<dbReference type="EMBL" id="LR877145">
    <property type="protein sequence ID" value="CAD2212648.1"/>
    <property type="molecule type" value="Genomic_DNA"/>
</dbReference>
<comment type="similarity">
    <text evidence="4">Belongs to the adenylate kinase family.</text>
</comment>